<protein>
    <submittedName>
        <fullName evidence="2">Nuclease-related domain-containing protein</fullName>
    </submittedName>
</protein>
<feature type="domain" description="NERD" evidence="1">
    <location>
        <begin position="14"/>
        <end position="124"/>
    </location>
</feature>
<dbReference type="Proteomes" id="UP000198853">
    <property type="component" value="Unassembled WGS sequence"/>
</dbReference>
<evidence type="ECO:0000313" key="2">
    <source>
        <dbReference type="EMBL" id="SDJ26529.1"/>
    </source>
</evidence>
<accession>A0A1G8SBD4</accession>
<evidence type="ECO:0000313" key="3">
    <source>
        <dbReference type="Proteomes" id="UP000198853"/>
    </source>
</evidence>
<sequence length="279" mass="32862">MTLPDKQHYLNQEKGFAGEQQLDIWLEDLTNDCLIVNDLLLKHKQQLFQIDTLLIFSNKIYLFNVKYYEGDYYTEYDKWYVMSGKEVNDPLLQLKRSDYLLRQLLQSLKMNFLPIEPLLIFINPAFMLYNASPNLPAVFSSQLQRYMNKLNREPAKINRKHEHLAERLVSLHEEKSHHTELPDYDFDRLEKGVVCVRCGVMMVRGGKTFACDHCGHVENVKPAIIRSAEEYNALFPDSKVTTPVIYEWCAMQCDKKTIARALDERFKLVRNGRYAYYTE</sequence>
<dbReference type="PROSITE" id="PS50965">
    <property type="entry name" value="NERD"/>
    <property type="match status" value="1"/>
</dbReference>
<dbReference type="AlphaFoldDB" id="A0A1G8SBD4"/>
<organism evidence="2 3">
    <name type="scientific">Natribacillus halophilus</name>
    <dbReference type="NCBI Taxonomy" id="549003"/>
    <lineage>
        <taxon>Bacteria</taxon>
        <taxon>Bacillati</taxon>
        <taxon>Bacillota</taxon>
        <taxon>Bacilli</taxon>
        <taxon>Bacillales</taxon>
        <taxon>Bacillaceae</taxon>
        <taxon>Natribacillus</taxon>
    </lineage>
</organism>
<reference evidence="2 3" key="1">
    <citation type="submission" date="2016-10" db="EMBL/GenBank/DDBJ databases">
        <authorList>
            <person name="de Groot N.N."/>
        </authorList>
    </citation>
    <scope>NUCLEOTIDE SEQUENCE [LARGE SCALE GENOMIC DNA]</scope>
    <source>
        <strain evidence="2 3">DSM 21771</strain>
    </source>
</reference>
<dbReference type="InterPro" id="IPR011528">
    <property type="entry name" value="NERD"/>
</dbReference>
<proteinExistence type="predicted"/>
<dbReference type="Pfam" id="PF08378">
    <property type="entry name" value="NERD"/>
    <property type="match status" value="1"/>
</dbReference>
<gene>
    <name evidence="2" type="ORF">SAMN04488123_12513</name>
</gene>
<name>A0A1G8SBD4_9BACI</name>
<dbReference type="EMBL" id="FNEN01000025">
    <property type="protein sequence ID" value="SDJ26529.1"/>
    <property type="molecule type" value="Genomic_DNA"/>
</dbReference>
<keyword evidence="3" id="KW-1185">Reference proteome</keyword>
<evidence type="ECO:0000259" key="1">
    <source>
        <dbReference type="PROSITE" id="PS50965"/>
    </source>
</evidence>